<name>A0A314V090_PRUYE</name>
<evidence type="ECO:0000313" key="2">
    <source>
        <dbReference type="Proteomes" id="UP000250321"/>
    </source>
</evidence>
<gene>
    <name evidence="1" type="ORF">Pyn_03563</name>
</gene>
<evidence type="ECO:0000313" key="1">
    <source>
        <dbReference type="EMBL" id="PQM40369.1"/>
    </source>
</evidence>
<sequence>MLKIHRWNGKSRRQIGQGSFVNSCTDVPWPPSCLNGIRVIASETEGDCWLLTQIQKHKENIAALIAEEQKSIKILTSGRLENIFNPCRIQSSFPDTDIEFSCDLGSI</sequence>
<dbReference type="Proteomes" id="UP000250321">
    <property type="component" value="Unassembled WGS sequence"/>
</dbReference>
<reference evidence="1 2" key="1">
    <citation type="submission" date="2018-02" db="EMBL/GenBank/DDBJ databases">
        <title>Draft genome of wild Prunus yedoensis var. nudiflora.</title>
        <authorList>
            <person name="Baek S."/>
            <person name="Kim J.-H."/>
            <person name="Choi K."/>
            <person name="Kim G.-B."/>
            <person name="Cho A."/>
            <person name="Jang H."/>
            <person name="Shin C.-H."/>
            <person name="Yu H.-J."/>
            <person name="Mun J.-H."/>
        </authorList>
    </citation>
    <scope>NUCLEOTIDE SEQUENCE [LARGE SCALE GENOMIC DNA]</scope>
    <source>
        <strain evidence="2">cv. Jeju island</strain>
        <tissue evidence="1">Leaf</tissue>
    </source>
</reference>
<dbReference type="EMBL" id="PJQY01003086">
    <property type="protein sequence ID" value="PQM40369.1"/>
    <property type="molecule type" value="Genomic_DNA"/>
</dbReference>
<comment type="caution">
    <text evidence="1">The sequence shown here is derived from an EMBL/GenBank/DDBJ whole genome shotgun (WGS) entry which is preliminary data.</text>
</comment>
<accession>A0A314V090</accession>
<protein>
    <submittedName>
        <fullName evidence="1">Uncharacterized protein</fullName>
    </submittedName>
</protein>
<organism evidence="1 2">
    <name type="scientific">Prunus yedoensis var. nudiflora</name>
    <dbReference type="NCBI Taxonomy" id="2094558"/>
    <lineage>
        <taxon>Eukaryota</taxon>
        <taxon>Viridiplantae</taxon>
        <taxon>Streptophyta</taxon>
        <taxon>Embryophyta</taxon>
        <taxon>Tracheophyta</taxon>
        <taxon>Spermatophyta</taxon>
        <taxon>Magnoliopsida</taxon>
        <taxon>eudicotyledons</taxon>
        <taxon>Gunneridae</taxon>
        <taxon>Pentapetalae</taxon>
        <taxon>rosids</taxon>
        <taxon>fabids</taxon>
        <taxon>Rosales</taxon>
        <taxon>Rosaceae</taxon>
        <taxon>Amygdaloideae</taxon>
        <taxon>Amygdaleae</taxon>
        <taxon>Prunus</taxon>
    </lineage>
</organism>
<keyword evidence="2" id="KW-1185">Reference proteome</keyword>
<dbReference type="AlphaFoldDB" id="A0A314V090"/>
<proteinExistence type="predicted"/>